<keyword evidence="13 14" id="KW-0998">Cell outer membrane</keyword>
<dbReference type="GO" id="GO:0038023">
    <property type="term" value="F:signaling receptor activity"/>
    <property type="evidence" value="ECO:0007669"/>
    <property type="project" value="InterPro"/>
</dbReference>
<feature type="domain" description="Secretin/TonB short N-terminal" evidence="16">
    <location>
        <begin position="51"/>
        <end position="101"/>
    </location>
</feature>
<dbReference type="EMBL" id="NDFP01000009">
    <property type="protein sequence ID" value="PAL24010.1"/>
    <property type="molecule type" value="Genomic_DNA"/>
</dbReference>
<dbReference type="PANTHER" id="PTHR32552:SF68">
    <property type="entry name" value="FERRICHROME OUTER MEMBRANE TRANSPORTER_PHAGE RECEPTOR"/>
    <property type="match status" value="1"/>
</dbReference>
<dbReference type="Gene3D" id="3.55.50.30">
    <property type="match status" value="1"/>
</dbReference>
<dbReference type="InterPro" id="IPR012910">
    <property type="entry name" value="Plug_dom"/>
</dbReference>
<dbReference type="NCBIfam" id="TIGR01783">
    <property type="entry name" value="TonB-siderophor"/>
    <property type="match status" value="1"/>
</dbReference>
<evidence type="ECO:0000259" key="16">
    <source>
        <dbReference type="SMART" id="SM00965"/>
    </source>
</evidence>
<evidence type="ECO:0000256" key="6">
    <source>
        <dbReference type="ARBA" id="ARBA00022692"/>
    </source>
</evidence>
<name>A0A270BGK3_9PROT</name>
<organism evidence="17 18">
    <name type="scientific">Acetobacter syzygii</name>
    <dbReference type="NCBI Taxonomy" id="146476"/>
    <lineage>
        <taxon>Bacteria</taxon>
        <taxon>Pseudomonadati</taxon>
        <taxon>Pseudomonadota</taxon>
        <taxon>Alphaproteobacteria</taxon>
        <taxon>Acetobacterales</taxon>
        <taxon>Acetobacteraceae</taxon>
        <taxon>Acetobacter</taxon>
    </lineage>
</organism>
<dbReference type="OrthoDB" id="9760333at2"/>
<dbReference type="InterPro" id="IPR039426">
    <property type="entry name" value="TonB-dep_rcpt-like"/>
</dbReference>
<dbReference type="AlphaFoldDB" id="A0A270BGK3"/>
<dbReference type="GO" id="GO:0015891">
    <property type="term" value="P:siderophore transport"/>
    <property type="evidence" value="ECO:0007669"/>
    <property type="project" value="InterPro"/>
</dbReference>
<evidence type="ECO:0000313" key="18">
    <source>
        <dbReference type="Proteomes" id="UP000216033"/>
    </source>
</evidence>
<accession>A0A270BGK3</accession>
<evidence type="ECO:0000256" key="12">
    <source>
        <dbReference type="ARBA" id="ARBA00023170"/>
    </source>
</evidence>
<keyword evidence="12 17" id="KW-0675">Receptor</keyword>
<proteinExistence type="inferred from homology"/>
<comment type="similarity">
    <text evidence="2 14 15">Belongs to the TonB-dependent receptor family.</text>
</comment>
<evidence type="ECO:0000256" key="15">
    <source>
        <dbReference type="RuleBase" id="RU003357"/>
    </source>
</evidence>
<dbReference type="InterPro" id="IPR036942">
    <property type="entry name" value="Beta-barrel_TonB_sf"/>
</dbReference>
<keyword evidence="5" id="KW-0410">Iron transport</keyword>
<evidence type="ECO:0000256" key="3">
    <source>
        <dbReference type="ARBA" id="ARBA00022448"/>
    </source>
</evidence>
<evidence type="ECO:0000256" key="2">
    <source>
        <dbReference type="ARBA" id="ARBA00009810"/>
    </source>
</evidence>
<keyword evidence="6 14" id="KW-0812">Transmembrane</keyword>
<evidence type="ECO:0000256" key="9">
    <source>
        <dbReference type="ARBA" id="ARBA00023065"/>
    </source>
</evidence>
<dbReference type="PANTHER" id="PTHR32552">
    <property type="entry name" value="FERRICHROME IRON RECEPTOR-RELATED"/>
    <property type="match status" value="1"/>
</dbReference>
<dbReference type="Gene3D" id="2.40.170.20">
    <property type="entry name" value="TonB-dependent receptor, beta-barrel domain"/>
    <property type="match status" value="1"/>
</dbReference>
<keyword evidence="11 14" id="KW-0472">Membrane</keyword>
<keyword evidence="18" id="KW-1185">Reference proteome</keyword>
<keyword evidence="3 14" id="KW-0813">Transport</keyword>
<dbReference type="Pfam" id="PF07715">
    <property type="entry name" value="Plug"/>
    <property type="match status" value="1"/>
</dbReference>
<evidence type="ECO:0000256" key="5">
    <source>
        <dbReference type="ARBA" id="ARBA00022496"/>
    </source>
</evidence>
<dbReference type="Pfam" id="PF00593">
    <property type="entry name" value="TonB_dep_Rec_b-barrel"/>
    <property type="match status" value="1"/>
</dbReference>
<sequence length="827" mass="91808">MLLLVSSGLCAVYQTMPRSALAETTTGVKAYHIPAQALSTALTTFGQQAHRQVSADPKILDGHQSPALNGNFTEQEALARLLAGSGLTGRVSGNVVSVSAISNITLGPVRVGGSVTRQDPTGPGVGYVAESTMAGTKTDTPIMEIPNSISVVTKQLMADQQPQNVAQALRYSPGIMAESEGTYGNGSARGADTGIMQRGFNTSQFVDGLMTNSTSAGETAFLERIEVVNGPASVMYGQTTPGGMIAMSLKKPTENPLHQVSVGFGNWGRYEATFDVSDKINKSGNVRYRIAGIGVTQGTQVDHVDYHRVGILPSITWDIDEKTSLSLLGMYMYTPGEGVASQYPRVGTLFPDPSGRTISRSTFLGEPNWNTMSDKDAMFEYQFKHKFNKYINFSQVFRWENSDRNQRTTYWDGNLSTSEIALQPNLYHTNTNTVGMDARLFGEFSVGNVKNTWIVGSDFRQYKYNSNYMIDNNEPTLDVYNTRYDYSPCFTWNHGGCQLNGYVYNSSYFQEGVYFQDQIKWKGLSILLGGREDWVNFKIKDNKSYTNQNTDNVKTLLSDNTKTPEPAHAFTWRAGLVYQFKFGLAPYFSYSTSFIPQISRNYQGQPFAPLTGSQLEAGIKYKFPHKDILLTAAAFHINEDHYLITDLVHPNFSADAGRVRSQGFEVAANANVTKNLKVVASYTYTDIRYAKSNLTDQRYNPHTSSFYGNDISESGMSVPDIPRNMFSFFADYTFHSSVMRGFGVNFGSRYTGFTYADDVESFKTRPYVLFDAGAHYDFGQAISTLKGLRMQLSMSNLANTYYETMCSHGVCYLGQGRRVYGNLTYNW</sequence>
<dbReference type="Pfam" id="PF07660">
    <property type="entry name" value="STN"/>
    <property type="match status" value="1"/>
</dbReference>
<keyword evidence="10 15" id="KW-0798">TonB box</keyword>
<evidence type="ECO:0000256" key="13">
    <source>
        <dbReference type="ARBA" id="ARBA00023237"/>
    </source>
</evidence>
<evidence type="ECO:0000256" key="4">
    <source>
        <dbReference type="ARBA" id="ARBA00022452"/>
    </source>
</evidence>
<dbReference type="Proteomes" id="UP000216033">
    <property type="component" value="Unassembled WGS sequence"/>
</dbReference>
<evidence type="ECO:0000256" key="1">
    <source>
        <dbReference type="ARBA" id="ARBA00004571"/>
    </source>
</evidence>
<dbReference type="CDD" id="cd01347">
    <property type="entry name" value="ligand_gated_channel"/>
    <property type="match status" value="1"/>
</dbReference>
<dbReference type="Gene3D" id="2.170.130.10">
    <property type="entry name" value="TonB-dependent receptor, plug domain"/>
    <property type="match status" value="1"/>
</dbReference>
<evidence type="ECO:0000256" key="10">
    <source>
        <dbReference type="ARBA" id="ARBA00023077"/>
    </source>
</evidence>
<evidence type="ECO:0000256" key="7">
    <source>
        <dbReference type="ARBA" id="ARBA00022729"/>
    </source>
</evidence>
<dbReference type="PROSITE" id="PS52016">
    <property type="entry name" value="TONB_DEPENDENT_REC_3"/>
    <property type="match status" value="1"/>
</dbReference>
<dbReference type="InterPro" id="IPR037066">
    <property type="entry name" value="Plug_dom_sf"/>
</dbReference>
<comment type="subcellular location">
    <subcellularLocation>
        <location evidence="1 14">Cell outer membrane</location>
        <topology evidence="1 14">Multi-pass membrane protein</topology>
    </subcellularLocation>
</comment>
<evidence type="ECO:0000313" key="17">
    <source>
        <dbReference type="EMBL" id="PAL24010.1"/>
    </source>
</evidence>
<dbReference type="GO" id="GO:0015344">
    <property type="term" value="F:siderophore uptake transmembrane transporter activity"/>
    <property type="evidence" value="ECO:0007669"/>
    <property type="project" value="TreeGrafter"/>
</dbReference>
<keyword evidence="8" id="KW-0408">Iron</keyword>
<keyword evidence="4 14" id="KW-1134">Transmembrane beta strand</keyword>
<reference evidence="17 18" key="1">
    <citation type="submission" date="2017-04" db="EMBL/GenBank/DDBJ databases">
        <title>Kefir bacterial isolates.</title>
        <authorList>
            <person name="Kim Y."/>
            <person name="Blasche S."/>
            <person name="Patil K.R."/>
        </authorList>
    </citation>
    <scope>NUCLEOTIDE SEQUENCE [LARGE SCALE GENOMIC DNA]</scope>
    <source>
        <strain evidence="17 18">KR-2</strain>
    </source>
</reference>
<evidence type="ECO:0000256" key="14">
    <source>
        <dbReference type="PROSITE-ProRule" id="PRU01360"/>
    </source>
</evidence>
<dbReference type="InterPro" id="IPR011662">
    <property type="entry name" value="Secretin/TonB_short_N"/>
</dbReference>
<evidence type="ECO:0000256" key="11">
    <source>
        <dbReference type="ARBA" id="ARBA00023136"/>
    </source>
</evidence>
<keyword evidence="7" id="KW-0732">Signal</keyword>
<dbReference type="GO" id="GO:0009279">
    <property type="term" value="C:cell outer membrane"/>
    <property type="evidence" value="ECO:0007669"/>
    <property type="project" value="UniProtKB-SubCell"/>
</dbReference>
<evidence type="ECO:0000256" key="8">
    <source>
        <dbReference type="ARBA" id="ARBA00023004"/>
    </source>
</evidence>
<dbReference type="SUPFAM" id="SSF56935">
    <property type="entry name" value="Porins"/>
    <property type="match status" value="1"/>
</dbReference>
<dbReference type="InterPro" id="IPR000531">
    <property type="entry name" value="Beta-barrel_TonB"/>
</dbReference>
<comment type="caution">
    <text evidence="17">The sequence shown here is derived from an EMBL/GenBank/DDBJ whole genome shotgun (WGS) entry which is preliminary data.</text>
</comment>
<protein>
    <submittedName>
        <fullName evidence="17">TonB-dependent siderophore receptor</fullName>
    </submittedName>
</protein>
<keyword evidence="9" id="KW-0406">Ion transport</keyword>
<gene>
    <name evidence="17" type="ORF">B9K05_09605</name>
</gene>
<dbReference type="InterPro" id="IPR010105">
    <property type="entry name" value="TonB_sidphr_rcpt"/>
</dbReference>
<dbReference type="SMART" id="SM00965">
    <property type="entry name" value="STN"/>
    <property type="match status" value="1"/>
</dbReference>